<sequence>MRKWHLGVCLLVCMCWPLSVEASSVLAMQRLYNPNSGEHFYTASITEQQMLVDLGWQAEGVAWNAPLQGLPVYRVYNKEAGDHHYTVSEVEKAQLVALGWQDEGVGWYAASKGQAVYRAYNPYAKTGTHHYTTSQAEIDQLCQLGWQDEGVAWYSSKQDLTLTPTQLEQEIAQDALDLVKAYRATRALFQLVPQVELAQGAFLRSRELSEYDTSVEDQQKLAAHLRPDGQSFVSIYQELNHPEFTEMAENIAIIPTQSTAKQTAQLAIDTLANSQQGHRETMESTKYTDLGIGVSQTATQTIVVQHFAKK</sequence>
<dbReference type="SUPFAM" id="SSF55797">
    <property type="entry name" value="PR-1-like"/>
    <property type="match status" value="1"/>
</dbReference>
<comment type="caution">
    <text evidence="4">The sequence shown here is derived from an EMBL/GenBank/DDBJ whole genome shotgun (WGS) entry which is preliminary data.</text>
</comment>
<dbReference type="InterPro" id="IPR035940">
    <property type="entry name" value="CAP_sf"/>
</dbReference>
<keyword evidence="5" id="KW-1185">Reference proteome</keyword>
<proteinExistence type="predicted"/>
<dbReference type="OrthoDB" id="4376109at2"/>
<dbReference type="EMBL" id="ASWO01000001">
    <property type="protein sequence ID" value="EOT87221.1"/>
    <property type="molecule type" value="Genomic_DNA"/>
</dbReference>
<dbReference type="InterPro" id="IPR014044">
    <property type="entry name" value="CAP_dom"/>
</dbReference>
<dbReference type="Gene3D" id="3.40.33.10">
    <property type="entry name" value="CAP"/>
    <property type="match status" value="1"/>
</dbReference>
<evidence type="ECO:0000256" key="1">
    <source>
        <dbReference type="SAM" id="SignalP"/>
    </source>
</evidence>
<evidence type="ECO:0000259" key="2">
    <source>
        <dbReference type="Pfam" id="PF00188"/>
    </source>
</evidence>
<evidence type="ECO:0000313" key="5">
    <source>
        <dbReference type="Proteomes" id="UP000015961"/>
    </source>
</evidence>
<dbReference type="InterPro" id="IPR043708">
    <property type="entry name" value="DUF5648"/>
</dbReference>
<feature type="domain" description="DUF5648" evidence="3">
    <location>
        <begin position="28"/>
        <end position="155"/>
    </location>
</feature>
<dbReference type="Proteomes" id="UP000015961">
    <property type="component" value="Unassembled WGS sequence"/>
</dbReference>
<feature type="signal peptide" evidence="1">
    <location>
        <begin position="1"/>
        <end position="22"/>
    </location>
</feature>
<dbReference type="RefSeq" id="WP_016184773.1">
    <property type="nucleotide sequence ID" value="NZ_ASWO01000001.1"/>
</dbReference>
<gene>
    <name evidence="4" type="ORF">I573_00277</name>
</gene>
<dbReference type="STRING" id="1140003.OMY_00282"/>
<protein>
    <submittedName>
        <fullName evidence="4">Uncharacterized protein</fullName>
    </submittedName>
</protein>
<dbReference type="PATRIC" id="fig|1140003.3.peg.276"/>
<evidence type="ECO:0000313" key="4">
    <source>
        <dbReference type="EMBL" id="EOT87221.1"/>
    </source>
</evidence>
<dbReference type="CDD" id="cd05379">
    <property type="entry name" value="CAP_bacterial"/>
    <property type="match status" value="1"/>
</dbReference>
<reference evidence="4 5" key="1">
    <citation type="submission" date="2013-03" db="EMBL/GenBank/DDBJ databases">
        <title>The Genome Sequence of Enterococcus sulfureus ATCC_49903 (PacBio/Illumina hybrid assembly).</title>
        <authorList>
            <consortium name="The Broad Institute Genomics Platform"/>
            <consortium name="The Broad Institute Genome Sequencing Center for Infectious Disease"/>
            <person name="Earl A."/>
            <person name="Russ C."/>
            <person name="Gilmore M."/>
            <person name="Surin D."/>
            <person name="Walker B."/>
            <person name="Young S."/>
            <person name="Zeng Q."/>
            <person name="Gargeya S."/>
            <person name="Fitzgerald M."/>
            <person name="Haas B."/>
            <person name="Abouelleil A."/>
            <person name="Allen A.W."/>
            <person name="Alvarado L."/>
            <person name="Arachchi H.M."/>
            <person name="Berlin A.M."/>
            <person name="Chapman S.B."/>
            <person name="Gainer-Dewar J."/>
            <person name="Goldberg J."/>
            <person name="Griggs A."/>
            <person name="Gujja S."/>
            <person name="Hansen M."/>
            <person name="Howarth C."/>
            <person name="Imamovic A."/>
            <person name="Ireland A."/>
            <person name="Larimer J."/>
            <person name="McCowan C."/>
            <person name="Murphy C."/>
            <person name="Pearson M."/>
            <person name="Poon T.W."/>
            <person name="Priest M."/>
            <person name="Roberts A."/>
            <person name="Saif S."/>
            <person name="Shea T."/>
            <person name="Sisk P."/>
            <person name="Sykes S."/>
            <person name="Wortman J."/>
            <person name="Nusbaum C."/>
            <person name="Birren B."/>
        </authorList>
    </citation>
    <scope>NUCLEOTIDE SEQUENCE [LARGE SCALE GENOMIC DNA]</scope>
    <source>
        <strain evidence="4 5">ATCC 49903</strain>
    </source>
</reference>
<dbReference type="eggNOG" id="COG3757">
    <property type="taxonomic scope" value="Bacteria"/>
</dbReference>
<dbReference type="Pfam" id="PF18885">
    <property type="entry name" value="DUF5648"/>
    <property type="match status" value="1"/>
</dbReference>
<feature type="domain" description="SCP" evidence="2">
    <location>
        <begin position="176"/>
        <end position="307"/>
    </location>
</feature>
<evidence type="ECO:0000259" key="3">
    <source>
        <dbReference type="Pfam" id="PF18885"/>
    </source>
</evidence>
<organism evidence="4 5">
    <name type="scientific">Enterococcus sulfureus ATCC 49903</name>
    <dbReference type="NCBI Taxonomy" id="1140003"/>
    <lineage>
        <taxon>Bacteria</taxon>
        <taxon>Bacillati</taxon>
        <taxon>Bacillota</taxon>
        <taxon>Bacilli</taxon>
        <taxon>Lactobacillales</taxon>
        <taxon>Enterococcaceae</taxon>
        <taxon>Enterococcus</taxon>
    </lineage>
</organism>
<name>S0PFL5_9ENTE</name>
<accession>S0PFL5</accession>
<keyword evidence="1" id="KW-0732">Signal</keyword>
<dbReference type="Pfam" id="PF00188">
    <property type="entry name" value="CAP"/>
    <property type="match status" value="1"/>
</dbReference>
<feature type="chain" id="PRO_5004488544" evidence="1">
    <location>
        <begin position="23"/>
        <end position="310"/>
    </location>
</feature>
<dbReference type="AlphaFoldDB" id="S0PFL5"/>